<dbReference type="PANTHER" id="PTHR46346">
    <property type="entry name" value="PHOSPHATIDYLINOSITOL N-ACETYLGLUCOSAMINYLTRANSFERASE SUBUNIT P"/>
    <property type="match status" value="1"/>
</dbReference>
<dbReference type="GO" id="GO:0016020">
    <property type="term" value="C:membrane"/>
    <property type="evidence" value="ECO:0007669"/>
    <property type="project" value="UniProtKB-SubCell"/>
</dbReference>
<comment type="subcellular location">
    <subcellularLocation>
        <location evidence="1">Membrane</location>
        <topology evidence="1">Multi-pass membrane protein</topology>
    </subcellularLocation>
</comment>
<keyword evidence="3 7" id="KW-0337">GPI-anchor biosynthesis</keyword>
<dbReference type="Proteomes" id="UP000504606">
    <property type="component" value="Unplaced"/>
</dbReference>
<evidence type="ECO:0000256" key="6">
    <source>
        <dbReference type="ARBA" id="ARBA00023136"/>
    </source>
</evidence>
<feature type="transmembrane region" description="Helical" evidence="8">
    <location>
        <begin position="12"/>
        <end position="33"/>
    </location>
</feature>
<dbReference type="InterPro" id="IPR052263">
    <property type="entry name" value="GPI_Anchor_Biosynth"/>
</dbReference>
<dbReference type="RefSeq" id="XP_026287422.1">
    <property type="nucleotide sequence ID" value="XM_026431637.2"/>
</dbReference>
<evidence type="ECO:0000256" key="1">
    <source>
        <dbReference type="ARBA" id="ARBA00004141"/>
    </source>
</evidence>
<dbReference type="Pfam" id="PF08510">
    <property type="entry name" value="PIG-P"/>
    <property type="match status" value="1"/>
</dbReference>
<evidence type="ECO:0000256" key="4">
    <source>
        <dbReference type="ARBA" id="ARBA00022692"/>
    </source>
</evidence>
<dbReference type="PANTHER" id="PTHR46346:SF1">
    <property type="entry name" value="PHOSPHATIDYLINOSITOL N-ACETYLGLUCOSAMINYLTRANSFERASE SUBUNIT P"/>
    <property type="match status" value="1"/>
</dbReference>
<dbReference type="GeneID" id="113212810"/>
<dbReference type="GO" id="GO:0005783">
    <property type="term" value="C:endoplasmic reticulum"/>
    <property type="evidence" value="ECO:0007669"/>
    <property type="project" value="TreeGrafter"/>
</dbReference>
<evidence type="ECO:0000313" key="11">
    <source>
        <dbReference type="RefSeq" id="XP_026287422.1"/>
    </source>
</evidence>
<reference evidence="11" key="1">
    <citation type="submission" date="2025-08" db="UniProtKB">
        <authorList>
            <consortium name="RefSeq"/>
        </authorList>
    </citation>
    <scope>IDENTIFICATION</scope>
    <source>
        <tissue evidence="11">Whole organism</tissue>
    </source>
</reference>
<proteinExistence type="inferred from homology"/>
<keyword evidence="6 7" id="KW-0472">Membrane</keyword>
<organism evidence="10 11">
    <name type="scientific">Frankliniella occidentalis</name>
    <name type="common">Western flower thrips</name>
    <name type="synonym">Euthrips occidentalis</name>
    <dbReference type="NCBI Taxonomy" id="133901"/>
    <lineage>
        <taxon>Eukaryota</taxon>
        <taxon>Metazoa</taxon>
        <taxon>Ecdysozoa</taxon>
        <taxon>Arthropoda</taxon>
        <taxon>Hexapoda</taxon>
        <taxon>Insecta</taxon>
        <taxon>Pterygota</taxon>
        <taxon>Neoptera</taxon>
        <taxon>Paraneoptera</taxon>
        <taxon>Thysanoptera</taxon>
        <taxon>Terebrantia</taxon>
        <taxon>Thripoidea</taxon>
        <taxon>Thripidae</taxon>
        <taxon>Frankliniella</taxon>
    </lineage>
</organism>
<keyword evidence="7" id="KW-0808">Transferase</keyword>
<comment type="function">
    <text evidence="7">Part of the complex catalyzing the transfer of N-acetylglucosamine from UDP-N-acetylglucosamine to phosphatidylinositol, the first step of GPI biosynthesis.</text>
</comment>
<evidence type="ECO:0000256" key="7">
    <source>
        <dbReference type="PIRNR" id="PIRNR008765"/>
    </source>
</evidence>
<evidence type="ECO:0000256" key="8">
    <source>
        <dbReference type="SAM" id="Phobius"/>
    </source>
</evidence>
<gene>
    <name evidence="11" type="primary">LOC113212810</name>
</gene>
<keyword evidence="10" id="KW-1185">Reference proteome</keyword>
<dbReference type="AlphaFoldDB" id="A0A6J1T392"/>
<name>A0A6J1T392_FRAOC</name>
<evidence type="ECO:0000313" key="10">
    <source>
        <dbReference type="Proteomes" id="UP000504606"/>
    </source>
</evidence>
<evidence type="ECO:0000256" key="3">
    <source>
        <dbReference type="ARBA" id="ARBA00022502"/>
    </source>
</evidence>
<dbReference type="GO" id="GO:0006506">
    <property type="term" value="P:GPI anchor biosynthetic process"/>
    <property type="evidence" value="ECO:0007669"/>
    <property type="project" value="UniProtKB-UniPathway"/>
</dbReference>
<keyword evidence="5 8" id="KW-1133">Transmembrane helix</keyword>
<protein>
    <recommendedName>
        <fullName evidence="7">Phosphatidylinositol N-acetylglucosaminyltransferase subunit P</fullName>
    </recommendedName>
</protein>
<evidence type="ECO:0000259" key="9">
    <source>
        <dbReference type="Pfam" id="PF08510"/>
    </source>
</evidence>
<keyword evidence="4 8" id="KW-0812">Transmembrane</keyword>
<sequence length="128" mass="14271">MPEHTPSPSPSRAVYGFVLYLGSCSALGLYFVWAILPDAILHSLGLTYWPMKSWAVTLPIYGCVLLALFAFLFYPGLNFMIVPPVTDMRTITDNHSIPLDETMVSEIPPASDLSLAEVCHHLYLDRKL</sequence>
<evidence type="ECO:0000256" key="5">
    <source>
        <dbReference type="ARBA" id="ARBA00022989"/>
    </source>
</evidence>
<keyword evidence="11" id="KW-0328">Glycosyltransferase</keyword>
<feature type="domain" description="PIG-P" evidence="9">
    <location>
        <begin position="12"/>
        <end position="123"/>
    </location>
</feature>
<dbReference type="KEGG" id="foc:113212810"/>
<dbReference type="UniPathway" id="UPA00196"/>
<comment type="similarity">
    <text evidence="7">Belongs to the PIGP family.</text>
</comment>
<comment type="pathway">
    <text evidence="2 7">Glycolipid biosynthesis; glycosylphosphatidylinositol-anchor biosynthesis.</text>
</comment>
<evidence type="ECO:0000256" key="2">
    <source>
        <dbReference type="ARBA" id="ARBA00004687"/>
    </source>
</evidence>
<dbReference type="InterPro" id="IPR016542">
    <property type="entry name" value="PIG-P_GPI19"/>
</dbReference>
<dbReference type="GO" id="GO:0017176">
    <property type="term" value="F:phosphatidylinositol N-acetylglucosaminyltransferase activity"/>
    <property type="evidence" value="ECO:0007669"/>
    <property type="project" value="UniProtKB-UniRule"/>
</dbReference>
<dbReference type="PIRSF" id="PIRSF008765">
    <property type="entry name" value="PIG-P_GPI19"/>
    <property type="match status" value="1"/>
</dbReference>
<feature type="transmembrane region" description="Helical" evidence="8">
    <location>
        <begin position="53"/>
        <end position="74"/>
    </location>
</feature>
<dbReference type="OrthoDB" id="690928at2759"/>
<dbReference type="CTD" id="43168"/>
<dbReference type="InterPro" id="IPR013717">
    <property type="entry name" value="PIG-P"/>
</dbReference>
<accession>A0A6J1T392</accession>